<dbReference type="FunFam" id="1.20.1560.10:FF:000066">
    <property type="entry name" value="ABC multidrug transporter (Eurofung)"/>
    <property type="match status" value="1"/>
</dbReference>
<feature type="transmembrane region" description="Helical" evidence="11">
    <location>
        <begin position="109"/>
        <end position="130"/>
    </location>
</feature>
<feature type="transmembrane region" description="Helical" evidence="11">
    <location>
        <begin position="905"/>
        <end position="928"/>
    </location>
</feature>
<organism evidence="14 15">
    <name type="scientific">Truncatella angustata</name>
    <dbReference type="NCBI Taxonomy" id="152316"/>
    <lineage>
        <taxon>Eukaryota</taxon>
        <taxon>Fungi</taxon>
        <taxon>Dikarya</taxon>
        <taxon>Ascomycota</taxon>
        <taxon>Pezizomycotina</taxon>
        <taxon>Sordariomycetes</taxon>
        <taxon>Xylariomycetidae</taxon>
        <taxon>Amphisphaeriales</taxon>
        <taxon>Sporocadaceae</taxon>
        <taxon>Truncatella</taxon>
    </lineage>
</organism>
<dbReference type="PROSITE" id="PS50893">
    <property type="entry name" value="ABC_TRANSPORTER_2"/>
    <property type="match status" value="2"/>
</dbReference>
<feature type="compositionally biased region" description="Polar residues" evidence="10">
    <location>
        <begin position="865"/>
        <end position="880"/>
    </location>
</feature>
<keyword evidence="2" id="KW-0813">Transport</keyword>
<evidence type="ECO:0000256" key="6">
    <source>
        <dbReference type="ARBA" id="ARBA00022840"/>
    </source>
</evidence>
<feature type="transmembrane region" description="Helical" evidence="11">
    <location>
        <begin position="167"/>
        <end position="186"/>
    </location>
</feature>
<dbReference type="CDD" id="cd03250">
    <property type="entry name" value="ABCC_MRP_domain1"/>
    <property type="match status" value="1"/>
</dbReference>
<feature type="domain" description="ABC transporter" evidence="12">
    <location>
        <begin position="618"/>
        <end position="846"/>
    </location>
</feature>
<keyword evidence="4 11" id="KW-0812">Transmembrane</keyword>
<feature type="compositionally biased region" description="Low complexity" evidence="10">
    <location>
        <begin position="589"/>
        <end position="602"/>
    </location>
</feature>
<dbReference type="PANTHER" id="PTHR24223:SF399">
    <property type="entry name" value="ABC TRANSPORTER ATNG"/>
    <property type="match status" value="1"/>
</dbReference>
<feature type="transmembrane region" description="Helical" evidence="11">
    <location>
        <begin position="1127"/>
        <end position="1150"/>
    </location>
</feature>
<dbReference type="OrthoDB" id="6500128at2759"/>
<comment type="caution">
    <text evidence="14">The sequence shown here is derived from an EMBL/GenBank/DDBJ whole genome shotgun (WGS) entry which is preliminary data.</text>
</comment>
<name>A0A9P8UYU5_9PEZI</name>
<proteinExistence type="predicted"/>
<feature type="transmembrane region" description="Helical" evidence="11">
    <location>
        <begin position="77"/>
        <end position="97"/>
    </location>
</feature>
<dbReference type="PANTHER" id="PTHR24223">
    <property type="entry name" value="ATP-BINDING CASSETTE SUB-FAMILY C"/>
    <property type="match status" value="1"/>
</dbReference>
<keyword evidence="15" id="KW-1185">Reference proteome</keyword>
<feature type="region of interest" description="Disordered" evidence="10">
    <location>
        <begin position="849"/>
        <end position="880"/>
    </location>
</feature>
<keyword evidence="5" id="KW-0547">Nucleotide-binding</keyword>
<feature type="transmembrane region" description="Helical" evidence="11">
    <location>
        <begin position="421"/>
        <end position="444"/>
    </location>
</feature>
<feature type="domain" description="ABC transporter" evidence="12">
    <location>
        <begin position="1222"/>
        <end position="1453"/>
    </location>
</feature>
<feature type="transmembrane region" description="Helical" evidence="11">
    <location>
        <begin position="943"/>
        <end position="967"/>
    </location>
</feature>
<dbReference type="InterPro" id="IPR056227">
    <property type="entry name" value="TMD0_ABC"/>
</dbReference>
<dbReference type="SMART" id="SM00382">
    <property type="entry name" value="AAA"/>
    <property type="match status" value="2"/>
</dbReference>
<sequence length="1549" mass="170292">MNDSVGTVAASPDCSSFVDNTFGPVVNTCARQFDFTLHFEETILCILPSAIFLALAFSRITVLVGRQRLVATSYLRTIKTIIFGVLLISCTTLVALWSSAQSASQRTRTSIPAAILSMVECLVFIALSFLEHTKSVGSPLLLNCYLVISILFDAVRLRTLWLYHVRLAIPIFFSICVTIKIGILVLEEFSKRRWLLSSQQAWSHEVTGGIFNRTLFTWLDRMMWKGYSGALGVVSLPDIDAKLLSEQLWERIGPQLEKSKCENEGHSFLLTVFWALKAPLLAPIFPYLILIASQLAQPFLISTILNYVGSDYDGSNEQRNTGYGLIGAYGLVYLSIAIATAWGQHLSYRFVVMLRGILVTCIYRKTMAKSITIVGDASAVTLMSVDVERIVLGMVKLHDVWSTLIQVACAMYILYRQVGVVFIAPIILSIGFAGSFQITWMTALEKRIAITSSLLGSIKGVKMLGWSRKASELIQQLRLAEIASARRFRLMLLAVVTTSFIPVTLAPVATFGIFAARSQTGVDSALGSTRIFTTLSLLSLITQPLDLLFAYIPEILAAVACFSRIQNYLYQDKLLNTSGHHKSSAIKPSSSGVKSTGSSTVSESDERDEKTIAPKVAIKLEGATFGWGQQADSVLQSVNLTFGTGKLTMITGPIASGKSTLLKGILRETPICEGVVQLSSHSIAFCDQNPWLANETLRNNILGTGHFNASWYGQVIRACALEEDIARFSEGDQIIVGSNGLSLSGGQKQRVAIARAVYSKRSIALFDDVFSGLDMETQAHIIRDVFGTEGLLKAMNTTVVFVTHAAHLLDYADYIVVLDVKGQVVKEGPPEKVSNEDMVLSEIEDASAADGQDSMESAGKEHSSSEPANPEPSTSQNSVDVETQRLGDRAVYKYYFSTFGWPKTIVFFALQIVLVFCLKFPEIILSWWGESNDKDPQVENSKWLGIFAALEAGALIALVLVCWHVLLNLAVISGSKLHHTLLKCTLRAPLSFFGVTDIGSITNRFSQDMNLVDAELPFSLINFVTNGLTCLAQAFMIIPASAWLLIGYPVLFGVLWLLQRFYLRTSRQLRFLDLDAKSPIYAQFLETLSGLATIRAFGWQEDFTLKADKRLDYSQKPFYLLYSIQRWLNLVLDLIVACLAVILIAIAVALRNSTSVGFAGVALFNIMNLSAALKSAITSWTTLETSIGAVARVKRYEESTPDENLIDEDQEPPQMWPTSGTIIFDNVTASYKDDSDRNAITNMSIQIKDGEKIGICGRSGSGKSSTLLALLHLINPNGAIIVDGLDILRIPRETLRERLTAVPQDPVFLAGTVRLNCDPYSNSSDESITEALRTVHLWDVVEARGGLDTDLNDDFFSKGQQQLFSLARALLNHGKIIVMDEASSSLDAESERLMMSIVKSKFKNATVLSVAHRLDTITDFDRVIVLDSGKIIEGGPPKICLHVLRFSEPCMSHHCTYRRKRLDGREGSYWINNDAKGWGHGKQIKHDTVIGISLSIDTYKALSEFIIACDSCVHSFVPLVAIGCPTARNGGASFRGYPCGQAFCALRPG</sequence>
<feature type="transmembrane region" description="Helical" evidence="11">
    <location>
        <begin position="1042"/>
        <end position="1063"/>
    </location>
</feature>
<feature type="transmembrane region" description="Helical" evidence="11">
    <location>
        <begin position="136"/>
        <end position="155"/>
    </location>
</feature>
<dbReference type="InterPro" id="IPR003593">
    <property type="entry name" value="AAA+_ATPase"/>
</dbReference>
<dbReference type="InterPro" id="IPR044746">
    <property type="entry name" value="ABCC_6TM_D1"/>
</dbReference>
<dbReference type="FunFam" id="3.40.50.300:FF:000838">
    <property type="entry name" value="ABC multidrug transporter (Eurofung)"/>
    <property type="match status" value="1"/>
</dbReference>
<evidence type="ECO:0000313" key="14">
    <source>
        <dbReference type="EMBL" id="KAH6660516.1"/>
    </source>
</evidence>
<feature type="region of interest" description="Disordered" evidence="10">
    <location>
        <begin position="581"/>
        <end position="608"/>
    </location>
</feature>
<dbReference type="Gene3D" id="1.20.1560.10">
    <property type="entry name" value="ABC transporter type 1, transmembrane domain"/>
    <property type="match status" value="2"/>
</dbReference>
<evidence type="ECO:0000313" key="15">
    <source>
        <dbReference type="Proteomes" id="UP000758603"/>
    </source>
</evidence>
<dbReference type="Proteomes" id="UP000758603">
    <property type="component" value="Unassembled WGS sequence"/>
</dbReference>
<dbReference type="SUPFAM" id="SSF52540">
    <property type="entry name" value="P-loop containing nucleoside triphosphate hydrolases"/>
    <property type="match status" value="2"/>
</dbReference>
<evidence type="ECO:0000256" key="2">
    <source>
        <dbReference type="ARBA" id="ARBA00022448"/>
    </source>
</evidence>
<dbReference type="InterPro" id="IPR003439">
    <property type="entry name" value="ABC_transporter-like_ATP-bd"/>
</dbReference>
<dbReference type="EMBL" id="JAGPXC010000001">
    <property type="protein sequence ID" value="KAH6660516.1"/>
    <property type="molecule type" value="Genomic_DNA"/>
</dbReference>
<keyword evidence="8 11" id="KW-0472">Membrane</keyword>
<dbReference type="GO" id="GO:0005886">
    <property type="term" value="C:plasma membrane"/>
    <property type="evidence" value="ECO:0007669"/>
    <property type="project" value="UniProtKB-SubCell"/>
</dbReference>
<accession>A0A9P8UYU5</accession>
<evidence type="ECO:0000256" key="9">
    <source>
        <dbReference type="ARBA" id="ARBA00023180"/>
    </source>
</evidence>
<dbReference type="GO" id="GO:0016887">
    <property type="term" value="F:ATP hydrolysis activity"/>
    <property type="evidence" value="ECO:0007669"/>
    <property type="project" value="InterPro"/>
</dbReference>
<dbReference type="PROSITE" id="PS00211">
    <property type="entry name" value="ABC_TRANSPORTER_1"/>
    <property type="match status" value="2"/>
</dbReference>
<evidence type="ECO:0000259" key="13">
    <source>
        <dbReference type="PROSITE" id="PS50929"/>
    </source>
</evidence>
<evidence type="ECO:0000256" key="11">
    <source>
        <dbReference type="SAM" id="Phobius"/>
    </source>
</evidence>
<dbReference type="FunFam" id="1.20.1560.10:FF:000055">
    <property type="entry name" value="ABC multidrug transporter (Eurofung)"/>
    <property type="match status" value="1"/>
</dbReference>
<keyword evidence="6" id="KW-0067">ATP-binding</keyword>
<keyword evidence="3" id="KW-1003">Cell membrane</keyword>
<dbReference type="CDD" id="cd18580">
    <property type="entry name" value="ABC_6TM_ABCC_D2"/>
    <property type="match status" value="1"/>
</dbReference>
<dbReference type="CDD" id="cd03244">
    <property type="entry name" value="ABCC_MRP_domain2"/>
    <property type="match status" value="1"/>
</dbReference>
<dbReference type="InterPro" id="IPR050173">
    <property type="entry name" value="ABC_transporter_C-like"/>
</dbReference>
<dbReference type="PROSITE" id="PS50929">
    <property type="entry name" value="ABC_TM1F"/>
    <property type="match status" value="2"/>
</dbReference>
<evidence type="ECO:0000256" key="7">
    <source>
        <dbReference type="ARBA" id="ARBA00022989"/>
    </source>
</evidence>
<dbReference type="Gene3D" id="3.40.50.300">
    <property type="entry name" value="P-loop containing nucleotide triphosphate hydrolases"/>
    <property type="match status" value="2"/>
</dbReference>
<dbReference type="CDD" id="cd18579">
    <property type="entry name" value="ABC_6TM_ABCC_D1"/>
    <property type="match status" value="1"/>
</dbReference>
<dbReference type="GO" id="GO:0005524">
    <property type="term" value="F:ATP binding"/>
    <property type="evidence" value="ECO:0007669"/>
    <property type="project" value="UniProtKB-KW"/>
</dbReference>
<keyword evidence="7 11" id="KW-1133">Transmembrane helix</keyword>
<dbReference type="GO" id="GO:0140359">
    <property type="term" value="F:ABC-type transporter activity"/>
    <property type="evidence" value="ECO:0007669"/>
    <property type="project" value="InterPro"/>
</dbReference>
<keyword evidence="9" id="KW-0325">Glycoprotein</keyword>
<dbReference type="Pfam" id="PF00005">
    <property type="entry name" value="ABC_tran"/>
    <property type="match status" value="2"/>
</dbReference>
<dbReference type="Pfam" id="PF24357">
    <property type="entry name" value="TMD0_ABC"/>
    <property type="match status" value="1"/>
</dbReference>
<comment type="subcellular location">
    <subcellularLocation>
        <location evidence="1">Cell membrane</location>
        <topology evidence="1">Multi-pass membrane protein</topology>
    </subcellularLocation>
</comment>
<evidence type="ECO:0000256" key="3">
    <source>
        <dbReference type="ARBA" id="ARBA00022475"/>
    </source>
</evidence>
<evidence type="ECO:0000256" key="5">
    <source>
        <dbReference type="ARBA" id="ARBA00022741"/>
    </source>
</evidence>
<dbReference type="InterPro" id="IPR011527">
    <property type="entry name" value="ABC1_TM_dom"/>
</dbReference>
<feature type="domain" description="ABC transmembrane type-1" evidence="13">
    <location>
        <begin position="288"/>
        <end position="557"/>
    </location>
</feature>
<feature type="domain" description="ABC transmembrane type-1" evidence="13">
    <location>
        <begin position="943"/>
        <end position="1185"/>
    </location>
</feature>
<feature type="transmembrane region" description="Helical" evidence="11">
    <location>
        <begin position="43"/>
        <end position="65"/>
    </location>
</feature>
<protein>
    <submittedName>
        <fullName evidence="14">Uncharacterized protein</fullName>
    </submittedName>
</protein>
<evidence type="ECO:0000256" key="10">
    <source>
        <dbReference type="SAM" id="MobiDB-lite"/>
    </source>
</evidence>
<evidence type="ECO:0000256" key="4">
    <source>
        <dbReference type="ARBA" id="ARBA00022692"/>
    </source>
</evidence>
<gene>
    <name evidence="14" type="ORF">BKA67DRAFT_508772</name>
</gene>
<dbReference type="Pfam" id="PF00664">
    <property type="entry name" value="ABC_membrane"/>
    <property type="match status" value="1"/>
</dbReference>
<dbReference type="RefSeq" id="XP_045964647.1">
    <property type="nucleotide sequence ID" value="XM_046097182.1"/>
</dbReference>
<dbReference type="SUPFAM" id="SSF90123">
    <property type="entry name" value="ABC transporter transmembrane region"/>
    <property type="match status" value="2"/>
</dbReference>
<reference evidence="14" key="1">
    <citation type="journal article" date="2021" name="Nat. Commun.">
        <title>Genetic determinants of endophytism in the Arabidopsis root mycobiome.</title>
        <authorList>
            <person name="Mesny F."/>
            <person name="Miyauchi S."/>
            <person name="Thiergart T."/>
            <person name="Pickel B."/>
            <person name="Atanasova L."/>
            <person name="Karlsson M."/>
            <person name="Huettel B."/>
            <person name="Barry K.W."/>
            <person name="Haridas S."/>
            <person name="Chen C."/>
            <person name="Bauer D."/>
            <person name="Andreopoulos W."/>
            <person name="Pangilinan J."/>
            <person name="LaButti K."/>
            <person name="Riley R."/>
            <person name="Lipzen A."/>
            <person name="Clum A."/>
            <person name="Drula E."/>
            <person name="Henrissat B."/>
            <person name="Kohler A."/>
            <person name="Grigoriev I.V."/>
            <person name="Martin F.M."/>
            <person name="Hacquard S."/>
        </authorList>
    </citation>
    <scope>NUCLEOTIDE SEQUENCE</scope>
    <source>
        <strain evidence="14">MPI-SDFR-AT-0073</strain>
    </source>
</reference>
<dbReference type="InterPro" id="IPR017871">
    <property type="entry name" value="ABC_transporter-like_CS"/>
</dbReference>
<dbReference type="InterPro" id="IPR027417">
    <property type="entry name" value="P-loop_NTPase"/>
</dbReference>
<dbReference type="InterPro" id="IPR044726">
    <property type="entry name" value="ABCC_6TM_D2"/>
</dbReference>
<evidence type="ECO:0000259" key="12">
    <source>
        <dbReference type="PROSITE" id="PS50893"/>
    </source>
</evidence>
<dbReference type="GeneID" id="70126074"/>
<evidence type="ECO:0000256" key="8">
    <source>
        <dbReference type="ARBA" id="ARBA00023136"/>
    </source>
</evidence>
<evidence type="ECO:0000256" key="1">
    <source>
        <dbReference type="ARBA" id="ARBA00004651"/>
    </source>
</evidence>
<dbReference type="InterPro" id="IPR036640">
    <property type="entry name" value="ABC1_TM_sf"/>
</dbReference>
<feature type="transmembrane region" description="Helical" evidence="11">
    <location>
        <begin position="320"/>
        <end position="340"/>
    </location>
</feature>